<gene>
    <name evidence="1" type="ORF">BleG1_3179</name>
</gene>
<protein>
    <submittedName>
        <fullName evidence="1">Uncharacterized protein</fullName>
    </submittedName>
</protein>
<evidence type="ECO:0000313" key="2">
    <source>
        <dbReference type="Proteomes" id="UP000027142"/>
    </source>
</evidence>
<dbReference type="EMBL" id="CP003923">
    <property type="protein sequence ID" value="AIC95742.1"/>
    <property type="molecule type" value="Genomic_DNA"/>
</dbReference>
<accession>A0A060LZZ4</accession>
<dbReference type="HOGENOM" id="CLU_3164717_0_0_9"/>
<name>A0A060LZZ4_9BACI</name>
<sequence>MKKAFRLMVLTPMGLLLGVLLLPAFLVTDIALFSQFIDSIIIGNQKS</sequence>
<proteinExistence type="predicted"/>
<dbReference type="AlphaFoldDB" id="A0A060LZZ4"/>
<keyword evidence="2" id="KW-1185">Reference proteome</keyword>
<dbReference type="KEGG" id="ble:BleG1_3179"/>
<dbReference type="RefSeq" id="WP_158318548.1">
    <property type="nucleotide sequence ID" value="NZ_CP003923.1"/>
</dbReference>
<dbReference type="PATRIC" id="fig|1246626.3.peg.3169"/>
<dbReference type="Proteomes" id="UP000027142">
    <property type="component" value="Chromosome"/>
</dbReference>
<reference evidence="1 2" key="1">
    <citation type="journal article" date="2014" name="Gene">
        <title>A comparative genomic analysis of the alkalitolerant soil bacterium Bacillus lehensis G1.</title>
        <authorList>
            <person name="Noor Y.M."/>
            <person name="Samsulrizal N.H."/>
            <person name="Jema'on N.A."/>
            <person name="Low K.O."/>
            <person name="Ramli A.N."/>
            <person name="Alias N.I."/>
            <person name="Damis S.I."/>
            <person name="Fuzi S.F."/>
            <person name="Isa M.N."/>
            <person name="Murad A.M."/>
            <person name="Raih M.F."/>
            <person name="Bakar F.D."/>
            <person name="Najimudin N."/>
            <person name="Mahadi N.M."/>
            <person name="Illias R.M."/>
        </authorList>
    </citation>
    <scope>NUCLEOTIDE SEQUENCE [LARGE SCALE GENOMIC DNA]</scope>
    <source>
        <strain evidence="1 2">G1</strain>
    </source>
</reference>
<organism evidence="1 2">
    <name type="scientific">Shouchella lehensis G1</name>
    <dbReference type="NCBI Taxonomy" id="1246626"/>
    <lineage>
        <taxon>Bacteria</taxon>
        <taxon>Bacillati</taxon>
        <taxon>Bacillota</taxon>
        <taxon>Bacilli</taxon>
        <taxon>Bacillales</taxon>
        <taxon>Bacillaceae</taxon>
        <taxon>Shouchella</taxon>
    </lineage>
</organism>
<evidence type="ECO:0000313" key="1">
    <source>
        <dbReference type="EMBL" id="AIC95742.1"/>
    </source>
</evidence>